<evidence type="ECO:0000259" key="2">
    <source>
        <dbReference type="Pfam" id="PF00188"/>
    </source>
</evidence>
<dbReference type="PANTHER" id="PTHR31157:SF1">
    <property type="entry name" value="SCP DOMAIN-CONTAINING PROTEIN"/>
    <property type="match status" value="1"/>
</dbReference>
<keyword evidence="4" id="KW-1185">Reference proteome</keyword>
<dbReference type="InterPro" id="IPR035940">
    <property type="entry name" value="CAP_sf"/>
</dbReference>
<organism evidence="3 4">
    <name type="scientific">Georgenia wutianyii</name>
    <dbReference type="NCBI Taxonomy" id="2585135"/>
    <lineage>
        <taxon>Bacteria</taxon>
        <taxon>Bacillati</taxon>
        <taxon>Actinomycetota</taxon>
        <taxon>Actinomycetes</taxon>
        <taxon>Micrococcales</taxon>
        <taxon>Bogoriellaceae</taxon>
        <taxon>Georgenia</taxon>
    </lineage>
</organism>
<dbReference type="PANTHER" id="PTHR31157">
    <property type="entry name" value="SCP DOMAIN-CONTAINING PROTEIN"/>
    <property type="match status" value="1"/>
</dbReference>
<dbReference type="SUPFAM" id="SSF69318">
    <property type="entry name" value="Integrin alpha N-terminal domain"/>
    <property type="match status" value="1"/>
</dbReference>
<dbReference type="EMBL" id="CP040899">
    <property type="protein sequence ID" value="QDB78457.1"/>
    <property type="molecule type" value="Genomic_DNA"/>
</dbReference>
<feature type="chain" id="PRO_5046444240" evidence="1">
    <location>
        <begin position="22"/>
        <end position="400"/>
    </location>
</feature>
<evidence type="ECO:0000313" key="4">
    <source>
        <dbReference type="Proteomes" id="UP000313948"/>
    </source>
</evidence>
<protein>
    <submittedName>
        <fullName evidence="3">CAP domain-containing protein</fullName>
    </submittedName>
</protein>
<dbReference type="Pfam" id="PF00188">
    <property type="entry name" value="CAP"/>
    <property type="match status" value="1"/>
</dbReference>
<feature type="domain" description="SCP" evidence="2">
    <location>
        <begin position="280"/>
        <end position="389"/>
    </location>
</feature>
<proteinExistence type="predicted"/>
<feature type="signal peptide" evidence="1">
    <location>
        <begin position="1"/>
        <end position="21"/>
    </location>
</feature>
<evidence type="ECO:0000313" key="3">
    <source>
        <dbReference type="EMBL" id="QDB78457.1"/>
    </source>
</evidence>
<dbReference type="InterPro" id="IPR006311">
    <property type="entry name" value="TAT_signal"/>
</dbReference>
<accession>A0ABX5VJ80</accession>
<sequence>MTTTRRRLLAAALTVGLTAVAAPAAAKGGEVEGQGTRYHLTNTWAGITHLSIAYGHADDSVHVGNWDGRGTDTLAVRRGATFHYRNSLSSGPADRVVTYGRPGDVVLMGDWDGDGVDTPAVRRGAQYFVKNSLTPGEADHVVVYGRPGDVVLVGDWDGDGADSLGVRRGSTYHLKNSISGGDADVVVTYGRPDDEVLVGDWDGRGGDTLGVRRGDVFHMKNTIAGGPADIVMPYGARGDGVMVGDWNGDGRDSIGLRNGVSHPVPPRVGSMNEYDERMIEMINAERAARDVPPVRAVPQLRAAAVRHSTWMAENGIIQHAATATIAADAAAVGCTRGGEHIVRTWQRGTAPDPRDAMNWYMSSADHRTGILNPNNTHVATGSVQAGDMVYNTQRFVRGCS</sequence>
<dbReference type="SUPFAM" id="SSF55797">
    <property type="entry name" value="PR-1-like"/>
    <property type="match status" value="1"/>
</dbReference>
<reference evidence="3 4" key="1">
    <citation type="submission" date="2019-05" db="EMBL/GenBank/DDBJ databases">
        <title>Georgenia *** sp. nov., and Georgenia *** sp. nov., isolated from the intestinal contents of plateau pika (Ochotona curzoniae) in the Qinghai-Tibet plateau of China.</title>
        <authorList>
            <person name="Tian Z."/>
        </authorList>
    </citation>
    <scope>NUCLEOTIDE SEQUENCE [LARGE SCALE GENOMIC DNA]</scope>
    <source>
        <strain evidence="3 4">Z294</strain>
    </source>
</reference>
<keyword evidence="1" id="KW-0732">Signal</keyword>
<dbReference type="InterPro" id="IPR014044">
    <property type="entry name" value="CAP_dom"/>
</dbReference>
<dbReference type="InterPro" id="IPR028994">
    <property type="entry name" value="Integrin_alpha_N"/>
</dbReference>
<name>A0ABX5VJ80_9MICO</name>
<dbReference type="RefSeq" id="WP_139947799.1">
    <property type="nucleotide sequence ID" value="NZ_CP040899.1"/>
</dbReference>
<gene>
    <name evidence="3" type="ORF">FE251_03000</name>
</gene>
<dbReference type="CDD" id="cd05379">
    <property type="entry name" value="CAP_bacterial"/>
    <property type="match status" value="1"/>
</dbReference>
<dbReference type="Proteomes" id="UP000313948">
    <property type="component" value="Chromosome"/>
</dbReference>
<dbReference type="PROSITE" id="PS51318">
    <property type="entry name" value="TAT"/>
    <property type="match status" value="1"/>
</dbReference>
<dbReference type="Gene3D" id="3.40.33.10">
    <property type="entry name" value="CAP"/>
    <property type="match status" value="1"/>
</dbReference>
<evidence type="ECO:0000256" key="1">
    <source>
        <dbReference type="SAM" id="SignalP"/>
    </source>
</evidence>